<reference evidence="3" key="1">
    <citation type="journal article" date="2023" name="G3 (Bethesda)">
        <title>Whole genome assembly and annotation of the endangered Caribbean coral Acropora cervicornis.</title>
        <authorList>
            <person name="Selwyn J.D."/>
            <person name="Vollmer S.V."/>
        </authorList>
    </citation>
    <scope>NUCLEOTIDE SEQUENCE</scope>
    <source>
        <strain evidence="3">K2</strain>
    </source>
</reference>
<feature type="domain" description="F-box" evidence="2">
    <location>
        <begin position="29"/>
        <end position="75"/>
    </location>
</feature>
<keyword evidence="1" id="KW-0833">Ubl conjugation pathway</keyword>
<dbReference type="PANTHER" id="PTHR13318:SF247">
    <property type="entry name" value="GH16156P"/>
    <property type="match status" value="1"/>
</dbReference>
<dbReference type="PROSITE" id="PS50181">
    <property type="entry name" value="FBOX"/>
    <property type="match status" value="1"/>
</dbReference>
<accession>A0AAD9QDD9</accession>
<evidence type="ECO:0000313" key="3">
    <source>
        <dbReference type="EMBL" id="KAK2559332.1"/>
    </source>
</evidence>
<dbReference type="AlphaFoldDB" id="A0AAD9QDD9"/>
<dbReference type="GO" id="GO:0019005">
    <property type="term" value="C:SCF ubiquitin ligase complex"/>
    <property type="evidence" value="ECO:0007669"/>
    <property type="project" value="TreeGrafter"/>
</dbReference>
<sequence length="411" mass="46188">MEDQGASSLRFDDINNCEVDNQVDGADNCFAINNLPHLIFVNILSYLSVEDLGSASCVSKYWYNSCLDPQLWKIIKLKKRRKVDDKVLGRVTNHGSNASVLDVSECPNITEDGLIKALWRCRLLVELTVVRCSAVTDECLSVIGKSCKKIKSLDITLCSVTDKGLQEFGKSCTRLEKLIMDQCRSLTSESLCSVARSCPMLRWLSVEYDNLIGDEGVHEMVQSCPSLERLQLNSCGITSQTAVYIAQYCKNMSVLDLRRCSTLTDDMVEALVNSCQYLKLLNLSLCFHVTDTSLKYIVSKCRTLRSLYMVHCKVTDDVLCYLSGLEAFLHCVCNLERLDISWCQDVTDKGVQTVLKGCPYLKHLGLVRCDLVNDETIADLTKQFPKVFLSTVLTEMNEMCKRAGCIPFFKP</sequence>
<dbReference type="Gene3D" id="1.20.1280.50">
    <property type="match status" value="1"/>
</dbReference>
<evidence type="ECO:0000256" key="1">
    <source>
        <dbReference type="ARBA" id="ARBA00022786"/>
    </source>
</evidence>
<dbReference type="PANTHER" id="PTHR13318">
    <property type="entry name" value="PARTNER OF PAIRED, ISOFORM B-RELATED"/>
    <property type="match status" value="1"/>
</dbReference>
<dbReference type="SUPFAM" id="SSF81383">
    <property type="entry name" value="F-box domain"/>
    <property type="match status" value="1"/>
</dbReference>
<dbReference type="SMART" id="SM00367">
    <property type="entry name" value="LRR_CC"/>
    <property type="match status" value="10"/>
</dbReference>
<protein>
    <submittedName>
        <fullName evidence="3">F-box/LRR-repeat protein 17</fullName>
    </submittedName>
</protein>
<dbReference type="Gene3D" id="3.80.10.10">
    <property type="entry name" value="Ribonuclease Inhibitor"/>
    <property type="match status" value="4"/>
</dbReference>
<proteinExistence type="predicted"/>
<dbReference type="InterPro" id="IPR057207">
    <property type="entry name" value="FBXL15_LRR"/>
</dbReference>
<dbReference type="EMBL" id="JARQWQ010000040">
    <property type="protein sequence ID" value="KAK2559332.1"/>
    <property type="molecule type" value="Genomic_DNA"/>
</dbReference>
<dbReference type="Proteomes" id="UP001249851">
    <property type="component" value="Unassembled WGS sequence"/>
</dbReference>
<evidence type="ECO:0000259" key="2">
    <source>
        <dbReference type="PROSITE" id="PS50181"/>
    </source>
</evidence>
<comment type="caution">
    <text evidence="3">The sequence shown here is derived from an EMBL/GenBank/DDBJ whole genome shotgun (WGS) entry which is preliminary data.</text>
</comment>
<dbReference type="InterPro" id="IPR001810">
    <property type="entry name" value="F-box_dom"/>
</dbReference>
<name>A0AAD9QDD9_ACRCE</name>
<dbReference type="Pfam" id="PF25372">
    <property type="entry name" value="DUF7885"/>
    <property type="match status" value="1"/>
</dbReference>
<gene>
    <name evidence="3" type="ORF">P5673_017944</name>
</gene>
<dbReference type="InterPro" id="IPR006553">
    <property type="entry name" value="Leu-rich_rpt_Cys-con_subtyp"/>
</dbReference>
<dbReference type="SUPFAM" id="SSF52047">
    <property type="entry name" value="RNI-like"/>
    <property type="match status" value="1"/>
</dbReference>
<organism evidence="3 4">
    <name type="scientific">Acropora cervicornis</name>
    <name type="common">Staghorn coral</name>
    <dbReference type="NCBI Taxonomy" id="6130"/>
    <lineage>
        <taxon>Eukaryota</taxon>
        <taxon>Metazoa</taxon>
        <taxon>Cnidaria</taxon>
        <taxon>Anthozoa</taxon>
        <taxon>Hexacorallia</taxon>
        <taxon>Scleractinia</taxon>
        <taxon>Astrocoeniina</taxon>
        <taxon>Acroporidae</taxon>
        <taxon>Acropora</taxon>
    </lineage>
</organism>
<dbReference type="InterPro" id="IPR036047">
    <property type="entry name" value="F-box-like_dom_sf"/>
</dbReference>
<keyword evidence="4" id="KW-1185">Reference proteome</keyword>
<evidence type="ECO:0000313" key="4">
    <source>
        <dbReference type="Proteomes" id="UP001249851"/>
    </source>
</evidence>
<dbReference type="InterPro" id="IPR032675">
    <property type="entry name" value="LRR_dom_sf"/>
</dbReference>
<dbReference type="Pfam" id="PF12937">
    <property type="entry name" value="F-box-like"/>
    <property type="match status" value="1"/>
</dbReference>
<dbReference type="SMART" id="SM00256">
    <property type="entry name" value="FBOX"/>
    <property type="match status" value="1"/>
</dbReference>
<dbReference type="GO" id="GO:0031146">
    <property type="term" value="P:SCF-dependent proteasomal ubiquitin-dependent protein catabolic process"/>
    <property type="evidence" value="ECO:0007669"/>
    <property type="project" value="TreeGrafter"/>
</dbReference>
<reference evidence="3" key="2">
    <citation type="journal article" date="2023" name="Science">
        <title>Genomic signatures of disease resistance in endangered staghorn corals.</title>
        <authorList>
            <person name="Vollmer S.V."/>
            <person name="Selwyn J.D."/>
            <person name="Despard B.A."/>
            <person name="Roesel C.L."/>
        </authorList>
    </citation>
    <scope>NUCLEOTIDE SEQUENCE</scope>
    <source>
        <strain evidence="3">K2</strain>
    </source>
</reference>